<dbReference type="Gene3D" id="3.40.50.150">
    <property type="entry name" value="Vaccinia Virus protein VP39"/>
    <property type="match status" value="1"/>
</dbReference>
<dbReference type="HOGENOM" id="CLU_1575047_0_0_4"/>
<evidence type="ECO:0000313" key="1">
    <source>
        <dbReference type="EMBL" id="ACV33711.1"/>
    </source>
</evidence>
<dbReference type="SUPFAM" id="SSF53335">
    <property type="entry name" value="S-adenosyl-L-methionine-dependent methyltransferases"/>
    <property type="match status" value="1"/>
</dbReference>
<evidence type="ECO:0008006" key="2">
    <source>
        <dbReference type="Google" id="ProtNLM"/>
    </source>
</evidence>
<dbReference type="AlphaFoldDB" id="C7RKC0"/>
<name>C7RKC0_ACCRE</name>
<dbReference type="InterPro" id="IPR029063">
    <property type="entry name" value="SAM-dependent_MTases_sf"/>
</dbReference>
<gene>
    <name evidence="1" type="ordered locus">CAP2UW1_0358</name>
</gene>
<protein>
    <recommendedName>
        <fullName evidence="2">Methyltransferase type 11</fullName>
    </recommendedName>
</protein>
<dbReference type="KEGG" id="app:CAP2UW1_0358"/>
<reference evidence="1" key="1">
    <citation type="submission" date="2009-08" db="EMBL/GenBank/DDBJ databases">
        <authorList>
            <consortium name="US DOE Joint Genome Institute"/>
            <person name="Lucas S."/>
            <person name="Copeland A."/>
            <person name="Lapidus A."/>
            <person name="Glavina del Rio T."/>
            <person name="Dalin E."/>
            <person name="Tice H."/>
            <person name="Bruce D."/>
            <person name="Barry K."/>
            <person name="Pitluck S."/>
            <person name="Lowry S."/>
            <person name="Larimer F."/>
            <person name="Land M."/>
            <person name="Hauser L."/>
            <person name="Kyrpides N."/>
            <person name="Ivanova N."/>
            <person name="McMahon K.D."/>
            <person name="Hugenholtz P."/>
        </authorList>
    </citation>
    <scope>NUCLEOTIDE SEQUENCE</scope>
    <source>
        <strain evidence="1">UW-1</strain>
    </source>
</reference>
<proteinExistence type="predicted"/>
<dbReference type="EMBL" id="CP001715">
    <property type="protein sequence ID" value="ACV33711.1"/>
    <property type="molecule type" value="Genomic_DNA"/>
</dbReference>
<dbReference type="STRING" id="522306.CAP2UW1_0358"/>
<organism evidence="1">
    <name type="scientific">Accumulibacter regalis</name>
    <dbReference type="NCBI Taxonomy" id="522306"/>
    <lineage>
        <taxon>Bacteria</taxon>
        <taxon>Pseudomonadati</taxon>
        <taxon>Pseudomonadota</taxon>
        <taxon>Betaproteobacteria</taxon>
        <taxon>Candidatus Accumulibacter</taxon>
    </lineage>
</organism>
<accession>C7RKC0</accession>
<reference evidence="1" key="2">
    <citation type="submission" date="2009-09" db="EMBL/GenBank/DDBJ databases">
        <title>Complete sequence of chromosome of Candidatus Accumulibacter phosphatis clade IIA str. UW-1.</title>
        <authorList>
            <consortium name="US DOE Joint Genome Institute"/>
            <person name="Martin H.G."/>
            <person name="Ivanova N."/>
            <person name="Kunin V."/>
            <person name="Warnecke F."/>
            <person name="Barry K."/>
            <person name="He S."/>
            <person name="Salamov A."/>
            <person name="Szeto E."/>
            <person name="Dalin E."/>
            <person name="Pangilinan J.L."/>
            <person name="Lapidus A."/>
            <person name="Lowry S."/>
            <person name="Kyrpides N.C."/>
            <person name="McMahon K.D."/>
            <person name="Hugenholtz P."/>
        </authorList>
    </citation>
    <scope>NUCLEOTIDE SEQUENCE [LARGE SCALE GENOMIC DNA]</scope>
    <source>
        <strain evidence="1">UW-1</strain>
    </source>
</reference>
<sequence>MKFGGFLNLKSDRLLVIANFAFPSRYSEQDRIWSEIEAVHRCLRPGGKLITIGWDETFNDELNEMWYRFVPDGITARNFEEWRQSRAAGFHSARNSQLTWFRRRLRVNLQFPSVDSAARVMGYLFGRSAIWDVLHKHKTTWTMSLGITVDTREQLKTILDKRSEKDLGK</sequence>